<sequence length="60" mass="6090">MNLFITSAFTSTAGELNLCNLGALTKPNFPSHRLSCGGGQVASSAQPVTECALLPAVPAN</sequence>
<evidence type="ECO:0000313" key="2">
    <source>
        <dbReference type="Proteomes" id="UP000784294"/>
    </source>
</evidence>
<name>A0A3S5BWR5_9PLAT</name>
<dbReference type="AlphaFoldDB" id="A0A3S5BWR5"/>
<accession>A0A3S5BWR5</accession>
<keyword evidence="2" id="KW-1185">Reference proteome</keyword>
<gene>
    <name evidence="1" type="ORF">PXEA_LOCUS15477</name>
</gene>
<evidence type="ECO:0000313" key="1">
    <source>
        <dbReference type="EMBL" id="VEL22037.1"/>
    </source>
</evidence>
<reference evidence="1" key="1">
    <citation type="submission" date="2018-11" db="EMBL/GenBank/DDBJ databases">
        <authorList>
            <consortium name="Pathogen Informatics"/>
        </authorList>
    </citation>
    <scope>NUCLEOTIDE SEQUENCE</scope>
</reference>
<proteinExistence type="predicted"/>
<comment type="caution">
    <text evidence="1">The sequence shown here is derived from an EMBL/GenBank/DDBJ whole genome shotgun (WGS) entry which is preliminary data.</text>
</comment>
<organism evidence="1 2">
    <name type="scientific">Protopolystoma xenopodis</name>
    <dbReference type="NCBI Taxonomy" id="117903"/>
    <lineage>
        <taxon>Eukaryota</taxon>
        <taxon>Metazoa</taxon>
        <taxon>Spiralia</taxon>
        <taxon>Lophotrochozoa</taxon>
        <taxon>Platyhelminthes</taxon>
        <taxon>Monogenea</taxon>
        <taxon>Polyopisthocotylea</taxon>
        <taxon>Polystomatidea</taxon>
        <taxon>Polystomatidae</taxon>
        <taxon>Protopolystoma</taxon>
    </lineage>
</organism>
<dbReference type="EMBL" id="CAAALY010054380">
    <property type="protein sequence ID" value="VEL22037.1"/>
    <property type="molecule type" value="Genomic_DNA"/>
</dbReference>
<protein>
    <submittedName>
        <fullName evidence="1">Uncharacterized protein</fullName>
    </submittedName>
</protein>
<dbReference type="Proteomes" id="UP000784294">
    <property type="component" value="Unassembled WGS sequence"/>
</dbReference>